<proteinExistence type="predicted"/>
<accession>A0ABQ9V754</accession>
<dbReference type="EMBL" id="JASSZA010000007">
    <property type="protein sequence ID" value="KAK2105076.1"/>
    <property type="molecule type" value="Genomic_DNA"/>
</dbReference>
<reference evidence="2 3" key="1">
    <citation type="submission" date="2023-05" db="EMBL/GenBank/DDBJ databases">
        <title>B98-5 Cell Line De Novo Hybrid Assembly: An Optical Mapping Approach.</title>
        <authorList>
            <person name="Kananen K."/>
            <person name="Auerbach J.A."/>
            <person name="Kautto E."/>
            <person name="Blachly J.S."/>
        </authorList>
    </citation>
    <scope>NUCLEOTIDE SEQUENCE [LARGE SCALE GENOMIC DNA]</scope>
    <source>
        <strain evidence="2">B95-8</strain>
        <tissue evidence="2">Cell line</tissue>
    </source>
</reference>
<comment type="caution">
    <text evidence="2">The sequence shown here is derived from an EMBL/GenBank/DDBJ whole genome shotgun (WGS) entry which is preliminary data.</text>
</comment>
<keyword evidence="3" id="KW-1185">Reference proteome</keyword>
<evidence type="ECO:0000313" key="2">
    <source>
        <dbReference type="EMBL" id="KAK2105076.1"/>
    </source>
</evidence>
<sequence length="56" mass="6035">MTAVSPQEEAQAKTEVMGCCRVPSGPDPDQDRGSGHDRGESWLPCPLRTRPSPGQK</sequence>
<evidence type="ECO:0000313" key="3">
    <source>
        <dbReference type="Proteomes" id="UP001266305"/>
    </source>
</evidence>
<gene>
    <name evidence="2" type="ORF">P7K49_014590</name>
</gene>
<organism evidence="2 3">
    <name type="scientific">Saguinus oedipus</name>
    <name type="common">Cotton-top tamarin</name>
    <name type="synonym">Oedipomidas oedipus</name>
    <dbReference type="NCBI Taxonomy" id="9490"/>
    <lineage>
        <taxon>Eukaryota</taxon>
        <taxon>Metazoa</taxon>
        <taxon>Chordata</taxon>
        <taxon>Craniata</taxon>
        <taxon>Vertebrata</taxon>
        <taxon>Euteleostomi</taxon>
        <taxon>Mammalia</taxon>
        <taxon>Eutheria</taxon>
        <taxon>Euarchontoglires</taxon>
        <taxon>Primates</taxon>
        <taxon>Haplorrhini</taxon>
        <taxon>Platyrrhini</taxon>
        <taxon>Cebidae</taxon>
        <taxon>Callitrichinae</taxon>
        <taxon>Saguinus</taxon>
    </lineage>
</organism>
<evidence type="ECO:0000256" key="1">
    <source>
        <dbReference type="SAM" id="MobiDB-lite"/>
    </source>
</evidence>
<feature type="region of interest" description="Disordered" evidence="1">
    <location>
        <begin position="1"/>
        <end position="56"/>
    </location>
</feature>
<protein>
    <submittedName>
        <fullName evidence="2">Uncharacterized protein</fullName>
    </submittedName>
</protein>
<name>A0ABQ9V754_SAGOE</name>
<dbReference type="Proteomes" id="UP001266305">
    <property type="component" value="Unassembled WGS sequence"/>
</dbReference>
<feature type="compositionally biased region" description="Basic and acidic residues" evidence="1">
    <location>
        <begin position="29"/>
        <end position="40"/>
    </location>
</feature>